<feature type="transmembrane region" description="Helical" evidence="1">
    <location>
        <begin position="121"/>
        <end position="140"/>
    </location>
</feature>
<keyword evidence="1" id="KW-0472">Membrane</keyword>
<feature type="transmembrane region" description="Helical" evidence="1">
    <location>
        <begin position="48"/>
        <end position="70"/>
    </location>
</feature>
<evidence type="ECO:0000256" key="1">
    <source>
        <dbReference type="SAM" id="Phobius"/>
    </source>
</evidence>
<comment type="caution">
    <text evidence="2">The sequence shown here is derived from an EMBL/GenBank/DDBJ whole genome shotgun (WGS) entry which is preliminary data.</text>
</comment>
<accession>A0ABT0S8T0</accession>
<protein>
    <submittedName>
        <fullName evidence="2">Uncharacterized protein</fullName>
    </submittedName>
</protein>
<dbReference type="RefSeq" id="WP_249915197.1">
    <property type="nucleotide sequence ID" value="NZ_JAMGBB010000001.1"/>
</dbReference>
<evidence type="ECO:0000313" key="2">
    <source>
        <dbReference type="EMBL" id="MCL6740783.1"/>
    </source>
</evidence>
<dbReference type="Proteomes" id="UP001165383">
    <property type="component" value="Unassembled WGS sequence"/>
</dbReference>
<feature type="transmembrane region" description="Helical" evidence="1">
    <location>
        <begin position="170"/>
        <end position="193"/>
    </location>
</feature>
<keyword evidence="1" id="KW-0812">Transmembrane</keyword>
<dbReference type="EMBL" id="JAMGBB010000001">
    <property type="protein sequence ID" value="MCL6740783.1"/>
    <property type="molecule type" value="Genomic_DNA"/>
</dbReference>
<sequence>MSATELLFNLFTLLLGFILVEVLSGLMRTFRARLPTGPGIKDDIRIGWLTPMLGAYTMLNVLQCWITFWVYLKYLPTGYDTLTLGVLLLSIYYFAASMIYPDKPRDWPDVDEWFWLHRRQVLGCILAVNIPFILPDYILWKSTVSEMVVSSTVTTIQLASMLAAIFARKYWIVATALAVLIAVHLSFIPLEILHRHGVW</sequence>
<evidence type="ECO:0000313" key="3">
    <source>
        <dbReference type="Proteomes" id="UP001165383"/>
    </source>
</evidence>
<feature type="transmembrane region" description="Helical" evidence="1">
    <location>
        <begin position="82"/>
        <end position="100"/>
    </location>
</feature>
<keyword evidence="3" id="KW-1185">Reference proteome</keyword>
<keyword evidence="1" id="KW-1133">Transmembrane helix</keyword>
<proteinExistence type="predicted"/>
<gene>
    <name evidence="2" type="ORF">LZ518_06505</name>
</gene>
<organism evidence="2 3">
    <name type="scientific">Sphingomonas brevis</name>
    <dbReference type="NCBI Taxonomy" id="2908206"/>
    <lineage>
        <taxon>Bacteria</taxon>
        <taxon>Pseudomonadati</taxon>
        <taxon>Pseudomonadota</taxon>
        <taxon>Alphaproteobacteria</taxon>
        <taxon>Sphingomonadales</taxon>
        <taxon>Sphingomonadaceae</taxon>
        <taxon>Sphingomonas</taxon>
    </lineage>
</organism>
<name>A0ABT0S8T0_9SPHN</name>
<reference evidence="2" key="1">
    <citation type="submission" date="2022-05" db="EMBL/GenBank/DDBJ databases">
        <authorList>
            <person name="Jo J.-H."/>
            <person name="Im W.-T."/>
        </authorList>
    </citation>
    <scope>NUCLEOTIDE SEQUENCE</scope>
    <source>
        <strain evidence="2">RB56-2</strain>
    </source>
</reference>
<feature type="transmembrane region" description="Helical" evidence="1">
    <location>
        <begin position="6"/>
        <end position="27"/>
    </location>
</feature>